<keyword evidence="3" id="KW-1185">Reference proteome</keyword>
<dbReference type="Proteomes" id="UP000623776">
    <property type="component" value="Unassembled WGS sequence"/>
</dbReference>
<dbReference type="RefSeq" id="WP_096921940.1">
    <property type="nucleotide sequence ID" value="NZ_BMXN01000025.1"/>
</dbReference>
<evidence type="ECO:0000313" key="2">
    <source>
        <dbReference type="EMBL" id="GGW37446.1"/>
    </source>
</evidence>
<dbReference type="PROSITE" id="PS00409">
    <property type="entry name" value="PROKAR_NTER_METHYL"/>
    <property type="match status" value="1"/>
</dbReference>
<dbReference type="EMBL" id="BMXN01000025">
    <property type="protein sequence ID" value="GGW37446.1"/>
    <property type="molecule type" value="Genomic_DNA"/>
</dbReference>
<name>A0A8H9I4M9_9GAMM</name>
<evidence type="ECO:0000313" key="3">
    <source>
        <dbReference type="Proteomes" id="UP000623776"/>
    </source>
</evidence>
<dbReference type="NCBIfam" id="TIGR02532">
    <property type="entry name" value="IV_pilin_GFxxxE"/>
    <property type="match status" value="1"/>
</dbReference>
<dbReference type="InterPro" id="IPR032092">
    <property type="entry name" value="PilW"/>
</dbReference>
<feature type="transmembrane region" description="Helical" evidence="1">
    <location>
        <begin position="12"/>
        <end position="37"/>
    </location>
</feature>
<keyword evidence="1" id="KW-0812">Transmembrane</keyword>
<accession>A0A8H9I4M9</accession>
<comment type="caution">
    <text evidence="2">The sequence shown here is derived from an EMBL/GenBank/DDBJ whole genome shotgun (WGS) entry which is preliminary data.</text>
</comment>
<gene>
    <name evidence="2" type="ORF">GCM10007157_30800</name>
</gene>
<dbReference type="InterPro" id="IPR045584">
    <property type="entry name" value="Pilin-like"/>
</dbReference>
<dbReference type="SUPFAM" id="SSF54523">
    <property type="entry name" value="Pili subunits"/>
    <property type="match status" value="1"/>
</dbReference>
<organism evidence="2 3">
    <name type="scientific">Vreelandella hamiltonii</name>
    <dbReference type="NCBI Taxonomy" id="502829"/>
    <lineage>
        <taxon>Bacteria</taxon>
        <taxon>Pseudomonadati</taxon>
        <taxon>Pseudomonadota</taxon>
        <taxon>Gammaproteobacteria</taxon>
        <taxon>Oceanospirillales</taxon>
        <taxon>Halomonadaceae</taxon>
        <taxon>Vreelandella</taxon>
    </lineage>
</organism>
<proteinExistence type="predicted"/>
<dbReference type="GO" id="GO:0043683">
    <property type="term" value="P:type IV pilus assembly"/>
    <property type="evidence" value="ECO:0007669"/>
    <property type="project" value="InterPro"/>
</dbReference>
<dbReference type="Pfam" id="PF07963">
    <property type="entry name" value="N_methyl"/>
    <property type="match status" value="1"/>
</dbReference>
<sequence>MSHVTPPQTQAGFTLVELLVAMVIGLLVMAGATQLFISSQQSFRFQTALADMQDTGRFALDTLSRELRQTDYSGGCALPQTTVHVRNIADASSAPLPLQAWRDISNADFADSLNSPLANQDVLAFRGGLIARTGFADDSLEIASVDSNQQITLNAQTGAVFNQRLVLLQGLLNCDIFYNTSNNAGVLRKASSSGWQSNVAANTSLWGAASGLGYQSGQDVSLSALGSAIYYLGLDPDNNDTPALMRLDISQATPRNEILASHVVAMRTAFLVDDDYLAADDIDDAQWPAVRAVRITLIVQSDRPNLRNADTTLAVGNFRGANAFIGGEGRLYQAFTTTIALRNR</sequence>
<dbReference type="Pfam" id="PF16074">
    <property type="entry name" value="PilW"/>
    <property type="match status" value="1"/>
</dbReference>
<evidence type="ECO:0000256" key="1">
    <source>
        <dbReference type="SAM" id="Phobius"/>
    </source>
</evidence>
<dbReference type="AlphaFoldDB" id="A0A8H9I4M9"/>
<reference evidence="3" key="1">
    <citation type="journal article" date="2019" name="Int. J. Syst. Evol. Microbiol.">
        <title>The Global Catalogue of Microorganisms (GCM) 10K type strain sequencing project: providing services to taxonomists for standard genome sequencing and annotation.</title>
        <authorList>
            <consortium name="The Broad Institute Genomics Platform"/>
            <consortium name="The Broad Institute Genome Sequencing Center for Infectious Disease"/>
            <person name="Wu L."/>
            <person name="Ma J."/>
        </authorList>
    </citation>
    <scope>NUCLEOTIDE SEQUENCE [LARGE SCALE GENOMIC DNA]</scope>
    <source>
        <strain evidence="3">KCTC 22154</strain>
    </source>
</reference>
<protein>
    <recommendedName>
        <fullName evidence="4">Pilus assembly protein PilW</fullName>
    </recommendedName>
</protein>
<keyword evidence="1" id="KW-0472">Membrane</keyword>
<dbReference type="InterPro" id="IPR012902">
    <property type="entry name" value="N_methyl_site"/>
</dbReference>
<evidence type="ECO:0008006" key="4">
    <source>
        <dbReference type="Google" id="ProtNLM"/>
    </source>
</evidence>
<keyword evidence="1" id="KW-1133">Transmembrane helix</keyword>